<name>A0ABM9PHS4_9FLAO</name>
<sequence length="810" mass="92239">MPLQKLLTAFLLAFTFSCIAGNDKYRLMLTDNPSSTIMIGWNQTSGDNPIIYYGTQDFGTDWQRYPMQKSVDRKVSYKAMSNHFAKLSNLKANTAYYFLIKDSQGVSRRFWFKTAPTTNERMSFIAGGDSRNNRGVRQNANRLVAKLKPNAVFFGGDMTNLDTLFEWKDWFNDWQLTIASDGRMFPIVPARGNHEQSNNVIYNLFNTPSTDIYYALTFGKNLVRSYTLNSEITAGGNQVNWLQNDLKNHRDVVWKMAQYHKPMRPHVSSKSEGNDQYNNWSQLFYDYGVRLVCESDSHSVKSTWPVKPCSVANGCDEGFVKDNINGTVYVGEGCWGAPLRANNDKKSWTRDSASFNQFKLIFVDNFKIEVRTVVVGDSRNVQEVSNNNVFDLPESLQVWKPTNGEVVELFNPKLQGAKPDIVFDNLTNEQVVSTSQVTSIKVTNKKNTVGIAAVEFKVNGQSVKVDTTFPYEFEYTFSTGRNKVEATAYNLDYSAYDVEQLYVNAGNYAATVSSSIITSKDDVEEGIDADGKLYYDSSDLEMSFDYGWTWFGTNQYIGLRFQNIKVPKGATITEAYIQFVAVDSQSNAVHLRIATHDTSNANEFGTAYAVSKRKRLANPVSWRPSRWRRGDLGTHTKSPNLSNHIQQLVTKQDWNYGNSISFVIWENDHSKNRRKSYTFDNDPSKAAKLVVKYSFGATTMRRPISKNAPLIVKEITEKVQLKKENKYLLPETKVYPNPFSNRIIVDLGKDSQSPIELLLYDINGKLLWRKPYEAREKTITIDTQNIAEGKYLLQIYNVTTQKITAKQLIK</sequence>
<dbReference type="InterPro" id="IPR008963">
    <property type="entry name" value="Purple_acid_Pase-like_N"/>
</dbReference>
<dbReference type="InterPro" id="IPR004843">
    <property type="entry name" value="Calcineurin-like_PHP"/>
</dbReference>
<dbReference type="PANTHER" id="PTHR22953:SF153">
    <property type="entry name" value="PURPLE ACID PHOSPHATASE"/>
    <property type="match status" value="1"/>
</dbReference>
<dbReference type="Gene3D" id="2.60.40.10">
    <property type="entry name" value="Immunoglobulins"/>
    <property type="match status" value="1"/>
</dbReference>
<dbReference type="Gene3D" id="2.60.40.380">
    <property type="entry name" value="Purple acid phosphatase-like, N-terminal"/>
    <property type="match status" value="1"/>
</dbReference>
<accession>A0ABM9PHS4</accession>
<evidence type="ECO:0000259" key="5">
    <source>
        <dbReference type="Pfam" id="PF18962"/>
    </source>
</evidence>
<evidence type="ECO:0000259" key="3">
    <source>
        <dbReference type="Pfam" id="PF00149"/>
    </source>
</evidence>
<dbReference type="Pfam" id="PF16656">
    <property type="entry name" value="Pur_ac_phosph_N"/>
    <property type="match status" value="1"/>
</dbReference>
<organism evidence="6 7">
    <name type="scientific">Tenacibaculum vairaonense</name>
    <dbReference type="NCBI Taxonomy" id="3137860"/>
    <lineage>
        <taxon>Bacteria</taxon>
        <taxon>Pseudomonadati</taxon>
        <taxon>Bacteroidota</taxon>
        <taxon>Flavobacteriia</taxon>
        <taxon>Flavobacteriales</taxon>
        <taxon>Flavobacteriaceae</taxon>
        <taxon>Tenacibaculum</taxon>
    </lineage>
</organism>
<keyword evidence="7" id="KW-1185">Reference proteome</keyword>
<reference evidence="6 7" key="1">
    <citation type="submission" date="2024-05" db="EMBL/GenBank/DDBJ databases">
        <authorList>
            <person name="Duchaud E."/>
        </authorList>
    </citation>
    <scope>NUCLEOTIDE SEQUENCE [LARGE SCALE GENOMIC DNA]</scope>
    <source>
        <strain evidence="6">Ena-SAMPLE-TAB-13-05-2024-13:56:06:370-140305</strain>
    </source>
</reference>
<feature type="domain" description="Calcineurin-like phosphoesterase" evidence="3">
    <location>
        <begin position="141"/>
        <end position="298"/>
    </location>
</feature>
<evidence type="ECO:0000313" key="6">
    <source>
        <dbReference type="EMBL" id="CAL2105154.1"/>
    </source>
</evidence>
<dbReference type="Gene3D" id="3.60.21.10">
    <property type="match status" value="1"/>
</dbReference>
<dbReference type="RefSeq" id="WP_348736962.1">
    <property type="nucleotide sequence ID" value="NZ_CAXJRC010000004.1"/>
</dbReference>
<dbReference type="InterPro" id="IPR013783">
    <property type="entry name" value="Ig-like_fold"/>
</dbReference>
<dbReference type="InterPro" id="IPR039331">
    <property type="entry name" value="PAPs-like"/>
</dbReference>
<dbReference type="PROSITE" id="PS51257">
    <property type="entry name" value="PROKAR_LIPOPROTEIN"/>
    <property type="match status" value="1"/>
</dbReference>
<dbReference type="InterPro" id="IPR015914">
    <property type="entry name" value="PAPs_N"/>
</dbReference>
<protein>
    <submittedName>
        <fullName evidence="6">Acid phosphatase type 7</fullName>
    </submittedName>
</protein>
<dbReference type="InterPro" id="IPR029052">
    <property type="entry name" value="Metallo-depent_PP-like"/>
</dbReference>
<dbReference type="EMBL" id="CAXJRC010000004">
    <property type="protein sequence ID" value="CAL2105154.1"/>
    <property type="molecule type" value="Genomic_DNA"/>
</dbReference>
<dbReference type="NCBIfam" id="TIGR04183">
    <property type="entry name" value="Por_Secre_tail"/>
    <property type="match status" value="1"/>
</dbReference>
<proteinExistence type="predicted"/>
<evidence type="ECO:0000256" key="2">
    <source>
        <dbReference type="SAM" id="SignalP"/>
    </source>
</evidence>
<dbReference type="SUPFAM" id="SSF56300">
    <property type="entry name" value="Metallo-dependent phosphatases"/>
    <property type="match status" value="1"/>
</dbReference>
<feature type="domain" description="Purple acid phosphatase N-terminal" evidence="4">
    <location>
        <begin position="25"/>
        <end position="114"/>
    </location>
</feature>
<feature type="chain" id="PRO_5045822272" evidence="2">
    <location>
        <begin position="21"/>
        <end position="810"/>
    </location>
</feature>
<feature type="domain" description="Secretion system C-terminal sorting" evidence="5">
    <location>
        <begin position="734"/>
        <end position="808"/>
    </location>
</feature>
<dbReference type="InterPro" id="IPR026444">
    <property type="entry name" value="Secre_tail"/>
</dbReference>
<feature type="signal peptide" evidence="2">
    <location>
        <begin position="1"/>
        <end position="20"/>
    </location>
</feature>
<dbReference type="PANTHER" id="PTHR22953">
    <property type="entry name" value="ACID PHOSPHATASE RELATED"/>
    <property type="match status" value="1"/>
</dbReference>
<gene>
    <name evidence="6" type="ORF">T190115A13A_130029</name>
</gene>
<dbReference type="SUPFAM" id="SSF49363">
    <property type="entry name" value="Purple acid phosphatase, N-terminal domain"/>
    <property type="match status" value="1"/>
</dbReference>
<evidence type="ECO:0000313" key="7">
    <source>
        <dbReference type="Proteomes" id="UP001497602"/>
    </source>
</evidence>
<comment type="caution">
    <text evidence="6">The sequence shown here is derived from an EMBL/GenBank/DDBJ whole genome shotgun (WGS) entry which is preliminary data.</text>
</comment>
<evidence type="ECO:0000259" key="4">
    <source>
        <dbReference type="Pfam" id="PF16656"/>
    </source>
</evidence>
<dbReference type="Proteomes" id="UP001497602">
    <property type="component" value="Unassembled WGS sequence"/>
</dbReference>
<evidence type="ECO:0000256" key="1">
    <source>
        <dbReference type="ARBA" id="ARBA00022729"/>
    </source>
</evidence>
<dbReference type="Pfam" id="PF00149">
    <property type="entry name" value="Metallophos"/>
    <property type="match status" value="1"/>
</dbReference>
<dbReference type="Pfam" id="PF18962">
    <property type="entry name" value="Por_Secre_tail"/>
    <property type="match status" value="1"/>
</dbReference>
<dbReference type="Pfam" id="PF17957">
    <property type="entry name" value="Big_7"/>
    <property type="match status" value="1"/>
</dbReference>
<keyword evidence="1 2" id="KW-0732">Signal</keyword>